<sequence length="250" mass="28742">MLLALICAPFLARADHTLVITTNIYPPYVQENVENSFLPALFYEIGKIMGVTFEVRIEPWKRGEQSVINLDAWGTFPYTLTQERKDRFALSDPIYFEDSRFFAYRDPGTSAHVLPPETYEKLDELKRWHIGGIQGYFYEQIFAEAGIAADYALNESQNFERLKLGRIDLFPAATTVGWYLINQLFPPEIAANFYTLDPPLIAHAPLFLMTSKDYPDNDSLLVRFNTALAEIRQNGTFNGLIERFGLVMRY</sequence>
<reference evidence="2 3" key="1">
    <citation type="submission" date="2014-07" db="EMBL/GenBank/DDBJ databases">
        <title>Draft genome sequence of Thalassospira profundimaris PR54-5.</title>
        <authorList>
            <person name="Lai Q."/>
            <person name="Shao Z."/>
        </authorList>
    </citation>
    <scope>NUCLEOTIDE SEQUENCE [LARGE SCALE GENOMIC DNA]</scope>
    <source>
        <strain evidence="2 3">PR54-5</strain>
    </source>
</reference>
<dbReference type="Gene3D" id="3.40.190.10">
    <property type="entry name" value="Periplasmic binding protein-like II"/>
    <property type="match status" value="2"/>
</dbReference>
<feature type="domain" description="Solute-binding protein family 3/N-terminal" evidence="1">
    <location>
        <begin position="25"/>
        <end position="244"/>
    </location>
</feature>
<gene>
    <name evidence="2" type="ORF">TH30_18060</name>
</gene>
<protein>
    <submittedName>
        <fullName evidence="2">ABC transporter substrate-binding protein</fullName>
    </submittedName>
</protein>
<dbReference type="PANTHER" id="PTHR38834:SF3">
    <property type="entry name" value="SOLUTE-BINDING PROTEIN FAMILY 3_N-TERMINAL DOMAIN-CONTAINING PROTEIN"/>
    <property type="match status" value="1"/>
</dbReference>
<dbReference type="OrthoDB" id="2081943at2"/>
<dbReference type="Proteomes" id="UP000252255">
    <property type="component" value="Unassembled WGS sequence"/>
</dbReference>
<evidence type="ECO:0000313" key="2">
    <source>
        <dbReference type="EMBL" id="RCK43524.1"/>
    </source>
</evidence>
<dbReference type="InterPro" id="IPR001638">
    <property type="entry name" value="Solute-binding_3/MltF_N"/>
</dbReference>
<dbReference type="Pfam" id="PF00497">
    <property type="entry name" value="SBP_bac_3"/>
    <property type="match status" value="1"/>
</dbReference>
<evidence type="ECO:0000313" key="3">
    <source>
        <dbReference type="Proteomes" id="UP000252255"/>
    </source>
</evidence>
<evidence type="ECO:0000259" key="1">
    <source>
        <dbReference type="Pfam" id="PF00497"/>
    </source>
</evidence>
<dbReference type="EMBL" id="JPWI01000013">
    <property type="protein sequence ID" value="RCK43524.1"/>
    <property type="molecule type" value="Genomic_DNA"/>
</dbReference>
<dbReference type="PANTHER" id="PTHR38834">
    <property type="entry name" value="PERIPLASMIC SUBSTRATE BINDING PROTEIN FAMILY 3"/>
    <property type="match status" value="1"/>
</dbReference>
<dbReference type="SUPFAM" id="SSF53850">
    <property type="entry name" value="Periplasmic binding protein-like II"/>
    <property type="match status" value="1"/>
</dbReference>
<name>A0A367WPZ5_9PROT</name>
<organism evidence="2 3">
    <name type="scientific">Thalassospira profundimaris</name>
    <dbReference type="NCBI Taxonomy" id="502049"/>
    <lineage>
        <taxon>Bacteria</taxon>
        <taxon>Pseudomonadati</taxon>
        <taxon>Pseudomonadota</taxon>
        <taxon>Alphaproteobacteria</taxon>
        <taxon>Rhodospirillales</taxon>
        <taxon>Thalassospiraceae</taxon>
        <taxon>Thalassospira</taxon>
    </lineage>
</organism>
<comment type="caution">
    <text evidence="2">The sequence shown here is derived from an EMBL/GenBank/DDBJ whole genome shotgun (WGS) entry which is preliminary data.</text>
</comment>
<proteinExistence type="predicted"/>
<accession>A0A367WPZ5</accession>
<dbReference type="AlphaFoldDB" id="A0A367WPZ5"/>